<dbReference type="OrthoDB" id="3173471at2"/>
<dbReference type="SUPFAM" id="SSF52980">
    <property type="entry name" value="Restriction endonuclease-like"/>
    <property type="match status" value="1"/>
</dbReference>
<protein>
    <recommendedName>
        <fullName evidence="3">DUF559 domain-containing protein</fullName>
    </recommendedName>
</protein>
<dbReference type="Proteomes" id="UP000076929">
    <property type="component" value="Chromosome"/>
</dbReference>
<reference evidence="1 2" key="1">
    <citation type="submission" date="2016-05" db="EMBL/GenBank/DDBJ databases">
        <title>Complete genome sequence of Corynebacterium crudilactis, a new Corynebacterium species isolated from raw cow's milk.</title>
        <authorList>
            <person name="Christian R."/>
            <person name="Zimmermann J."/>
            <person name="Lipski A."/>
            <person name="Kalinowski J."/>
        </authorList>
    </citation>
    <scope>NUCLEOTIDE SEQUENCE [LARGE SCALE GENOMIC DNA]</scope>
    <source>
        <strain evidence="1 2">JZ16</strain>
    </source>
</reference>
<evidence type="ECO:0000313" key="2">
    <source>
        <dbReference type="Proteomes" id="UP000076929"/>
    </source>
</evidence>
<name>A0A172QR07_9CORY</name>
<gene>
    <name evidence="1" type="ORF">ccrud_02065</name>
</gene>
<organism evidence="1 2">
    <name type="scientific">Corynebacterium crudilactis</name>
    <dbReference type="NCBI Taxonomy" id="1652495"/>
    <lineage>
        <taxon>Bacteria</taxon>
        <taxon>Bacillati</taxon>
        <taxon>Actinomycetota</taxon>
        <taxon>Actinomycetes</taxon>
        <taxon>Mycobacteriales</taxon>
        <taxon>Corynebacteriaceae</taxon>
        <taxon>Corynebacterium</taxon>
    </lineage>
</organism>
<dbReference type="STRING" id="1652495.ccrud_02065"/>
<dbReference type="InterPro" id="IPR011335">
    <property type="entry name" value="Restrct_endonuc-II-like"/>
</dbReference>
<dbReference type="RefSeq" id="WP_066564169.1">
    <property type="nucleotide sequence ID" value="NZ_CP015622.1"/>
</dbReference>
<dbReference type="EMBL" id="CP015622">
    <property type="protein sequence ID" value="ANE03112.1"/>
    <property type="molecule type" value="Genomic_DNA"/>
</dbReference>
<evidence type="ECO:0000313" key="1">
    <source>
        <dbReference type="EMBL" id="ANE03112.1"/>
    </source>
</evidence>
<accession>A0A172QR07</accession>
<keyword evidence="2" id="KW-1185">Reference proteome</keyword>
<sequence length="279" mass="32430">MKPVRYEDVKHELNRRKFAAKYTKVVGTLWIKNEHIQNPLAIADALLMRFPNGVIRGFTALSLRGYSLLEEQWVPEISVVKKNSSLIVHCGNVILRKTPEVFLVKGRRCVSESRALLDELPKMHIEQQVALVDYLVRQEEELYYRLKQVEELQEVIDLVNPMAESRPESMLRVRLVRTGVLGFEPQMPVGCESGTRYVDLGNPRLRIALEYQGAVHFENAEKRSQDSARVNELRAAGWVVIEVTWPDLRDQARWGRFLKELRRQISRAEDARKVRRIVF</sequence>
<dbReference type="Gene3D" id="3.40.960.10">
    <property type="entry name" value="VSR Endonuclease"/>
    <property type="match status" value="1"/>
</dbReference>
<evidence type="ECO:0008006" key="3">
    <source>
        <dbReference type="Google" id="ProtNLM"/>
    </source>
</evidence>
<proteinExistence type="predicted"/>
<dbReference type="AlphaFoldDB" id="A0A172QR07"/>
<dbReference type="KEGG" id="ccjz:ccrud_02065"/>